<dbReference type="InterPro" id="IPR011545">
    <property type="entry name" value="DEAD/DEAH_box_helicase_dom"/>
</dbReference>
<accession>A0A292Q7S0</accession>
<keyword evidence="4" id="KW-0347">Helicase</keyword>
<dbReference type="SMART" id="SM00490">
    <property type="entry name" value="HELICc"/>
    <property type="match status" value="1"/>
</dbReference>
<evidence type="ECO:0000313" key="11">
    <source>
        <dbReference type="EMBL" id="CUS14737.1"/>
    </source>
</evidence>
<evidence type="ECO:0000256" key="7">
    <source>
        <dbReference type="ARBA" id="ARBA00034808"/>
    </source>
</evidence>
<keyword evidence="2" id="KW-0547">Nucleotide-binding</keyword>
<dbReference type="PANTHER" id="PTHR13710">
    <property type="entry name" value="DNA HELICASE RECQ FAMILY MEMBER"/>
    <property type="match status" value="1"/>
</dbReference>
<dbReference type="EC" id="5.6.2.4" evidence="7"/>
<feature type="compositionally biased region" description="Polar residues" evidence="8">
    <location>
        <begin position="79"/>
        <end position="94"/>
    </location>
</feature>
<keyword evidence="5" id="KW-0067">ATP-binding</keyword>
<evidence type="ECO:0000259" key="9">
    <source>
        <dbReference type="PROSITE" id="PS51192"/>
    </source>
</evidence>
<dbReference type="SMART" id="SM00487">
    <property type="entry name" value="DEXDc"/>
    <property type="match status" value="1"/>
</dbReference>
<dbReference type="PROSITE" id="PS51194">
    <property type="entry name" value="HELICASE_CTER"/>
    <property type="match status" value="1"/>
</dbReference>
<comment type="similarity">
    <text evidence="1">Belongs to the helicase family. RecQ subfamily.</text>
</comment>
<evidence type="ECO:0000256" key="5">
    <source>
        <dbReference type="ARBA" id="ARBA00022840"/>
    </source>
</evidence>
<gene>
    <name evidence="11" type="ORF">GSTUAT00001262001</name>
</gene>
<dbReference type="GO" id="GO:0005737">
    <property type="term" value="C:cytoplasm"/>
    <property type="evidence" value="ECO:0007669"/>
    <property type="project" value="TreeGrafter"/>
</dbReference>
<sequence>MAYRALAYRSRFARSLGLNIRAVGRVTPPPSPLSLQPSGRNTPLAAVSLFSTTAPHGRGGMNMDEAGEMYAFDPADEAQFSQSGEDEAQFSQSGGDEGAEPPELTPDDKRTERKWSWKEASSSNSGGIDPNDTTVYPTTSELAHRILRKTWGFDEFRPRQEEVISRLIHGGSAVIVFPTASGKSLIFQIPALAFDEYDESMGQKKGGISIVVSPLIALIKVCHLISQWENLEFSNVAVFQKDQVDALQRRGVEAAAIDSTQTRESILNTNDLLRKGKLKLLYCAPERLNNEGFVETIRKTRVRLIAVDEAHCISEWGQAFRPDYLKIARFVKEMNAERVLCLTATATPKVCEDILRGFGVPDNGLFKTPTYRENLQLLAEPFDTIEDKLPKLVDFLNSNPGPSIVYVTTQRQAEEVAQALGAAEVKAMHYHAGMDKPERAFVQDQFMDRKDLTIVATIAFGMGIDKPDIRNIIHYDFPRSLEGYSQEIGRAGRDGLQSKCMLYLCGEDWCQREFFCRMDLPSKKNVDNLLRELFTSNEEVEAGDVIETNAAQESKTHDIKLNTLSLLYSQLELRFEILRAITPKYSIFRFVPSDSFESFIATDEDPIAKIMLEKVQKKRRGKIRSVDIDQISQENEIKREELVYRIQSWANQGLIELKTSGVLQRYRMLKPFPRDETDIQELIDKAYEQMEHRELEDLSRSKNVIKLMTSPGCIALGLAKHFGDEGSVGEEGCGKCQFCTTGKPLVMSDPIIKKNPVDPDRVTAILRACRVRDDPRLLAKVAFGISSPRITKERCGNGSHIFGSMADCDFDELMTEFANHCTPEEE</sequence>
<comment type="catalytic activity">
    <reaction evidence="6">
        <text>Couples ATP hydrolysis with the unwinding of duplex DNA by translocating in the 3'-5' direction.</text>
        <dbReference type="EC" id="5.6.2.4"/>
    </reaction>
</comment>
<evidence type="ECO:0000256" key="4">
    <source>
        <dbReference type="ARBA" id="ARBA00022806"/>
    </source>
</evidence>
<dbReference type="Pfam" id="PF00271">
    <property type="entry name" value="Helicase_C"/>
    <property type="match status" value="1"/>
</dbReference>
<feature type="compositionally biased region" description="Basic and acidic residues" evidence="8">
    <location>
        <begin position="106"/>
        <end position="117"/>
    </location>
</feature>
<feature type="domain" description="Helicase C-terminal" evidence="10">
    <location>
        <begin position="388"/>
        <end position="541"/>
    </location>
</feature>
<protein>
    <recommendedName>
        <fullName evidence="7">DNA 3'-5' helicase</fullName>
        <ecNumber evidence="7">5.6.2.4</ecNumber>
    </recommendedName>
</protein>
<keyword evidence="12" id="KW-1185">Reference proteome</keyword>
<reference evidence="11" key="1">
    <citation type="submission" date="2015-10" db="EMBL/GenBank/DDBJ databases">
        <authorList>
            <person name="Regsiter A."/>
            <person name="william w."/>
        </authorList>
    </citation>
    <scope>NUCLEOTIDE SEQUENCE</scope>
    <source>
        <strain evidence="11">Montdore</strain>
    </source>
</reference>
<feature type="compositionally biased region" description="Polar residues" evidence="8">
    <location>
        <begin position="119"/>
        <end position="135"/>
    </location>
</feature>
<dbReference type="GO" id="GO:0005634">
    <property type="term" value="C:nucleus"/>
    <property type="evidence" value="ECO:0007669"/>
    <property type="project" value="TreeGrafter"/>
</dbReference>
<dbReference type="GO" id="GO:0003676">
    <property type="term" value="F:nucleic acid binding"/>
    <property type="evidence" value="ECO:0007669"/>
    <property type="project" value="InterPro"/>
</dbReference>
<dbReference type="InterPro" id="IPR027417">
    <property type="entry name" value="P-loop_NTPase"/>
</dbReference>
<evidence type="ECO:0000259" key="10">
    <source>
        <dbReference type="PROSITE" id="PS51194"/>
    </source>
</evidence>
<evidence type="ECO:0000256" key="2">
    <source>
        <dbReference type="ARBA" id="ARBA00022741"/>
    </source>
</evidence>
<dbReference type="Proteomes" id="UP001412239">
    <property type="component" value="Unassembled WGS sequence"/>
</dbReference>
<evidence type="ECO:0000256" key="3">
    <source>
        <dbReference type="ARBA" id="ARBA00022801"/>
    </source>
</evidence>
<dbReference type="GO" id="GO:0000724">
    <property type="term" value="P:double-strand break repair via homologous recombination"/>
    <property type="evidence" value="ECO:0007669"/>
    <property type="project" value="TreeGrafter"/>
</dbReference>
<dbReference type="InterPro" id="IPR014001">
    <property type="entry name" value="Helicase_ATP-bd"/>
</dbReference>
<dbReference type="GO" id="GO:0043138">
    <property type="term" value="F:3'-5' DNA helicase activity"/>
    <property type="evidence" value="ECO:0007669"/>
    <property type="project" value="UniProtKB-EC"/>
</dbReference>
<organism evidence="11 12">
    <name type="scientific">Tuber aestivum</name>
    <name type="common">summer truffle</name>
    <dbReference type="NCBI Taxonomy" id="59557"/>
    <lineage>
        <taxon>Eukaryota</taxon>
        <taxon>Fungi</taxon>
        <taxon>Dikarya</taxon>
        <taxon>Ascomycota</taxon>
        <taxon>Pezizomycotina</taxon>
        <taxon>Pezizomycetes</taxon>
        <taxon>Pezizales</taxon>
        <taxon>Tuberaceae</taxon>
        <taxon>Tuber</taxon>
    </lineage>
</organism>
<dbReference type="InterPro" id="IPR001650">
    <property type="entry name" value="Helicase_C-like"/>
</dbReference>
<dbReference type="InterPro" id="IPR004589">
    <property type="entry name" value="DNA_helicase_ATP-dep_RecQ"/>
</dbReference>
<dbReference type="EMBL" id="LN890956">
    <property type="protein sequence ID" value="CUS14737.1"/>
    <property type="molecule type" value="Genomic_DNA"/>
</dbReference>
<dbReference type="Gene3D" id="1.10.10.10">
    <property type="entry name" value="Winged helix-like DNA-binding domain superfamily/Winged helix DNA-binding domain"/>
    <property type="match status" value="1"/>
</dbReference>
<dbReference type="Pfam" id="PF00270">
    <property type="entry name" value="DEAD"/>
    <property type="match status" value="1"/>
</dbReference>
<feature type="domain" description="Helicase ATP-binding" evidence="9">
    <location>
        <begin position="164"/>
        <end position="364"/>
    </location>
</feature>
<evidence type="ECO:0000313" key="12">
    <source>
        <dbReference type="Proteomes" id="UP001412239"/>
    </source>
</evidence>
<dbReference type="NCBIfam" id="TIGR00614">
    <property type="entry name" value="recQ_fam"/>
    <property type="match status" value="1"/>
</dbReference>
<proteinExistence type="inferred from homology"/>
<dbReference type="CDD" id="cd18018">
    <property type="entry name" value="DEXHc_RecQ4-like"/>
    <property type="match status" value="1"/>
</dbReference>
<dbReference type="GO" id="GO:0005694">
    <property type="term" value="C:chromosome"/>
    <property type="evidence" value="ECO:0007669"/>
    <property type="project" value="TreeGrafter"/>
</dbReference>
<name>A0A292Q7S0_9PEZI</name>
<evidence type="ECO:0000256" key="1">
    <source>
        <dbReference type="ARBA" id="ARBA00005446"/>
    </source>
</evidence>
<dbReference type="PROSITE" id="PS51192">
    <property type="entry name" value="HELICASE_ATP_BIND_1"/>
    <property type="match status" value="1"/>
</dbReference>
<dbReference type="GO" id="GO:0016787">
    <property type="term" value="F:hydrolase activity"/>
    <property type="evidence" value="ECO:0007669"/>
    <property type="project" value="UniProtKB-KW"/>
</dbReference>
<feature type="region of interest" description="Disordered" evidence="8">
    <location>
        <begin position="78"/>
        <end position="135"/>
    </location>
</feature>
<evidence type="ECO:0000256" key="8">
    <source>
        <dbReference type="SAM" id="MobiDB-lite"/>
    </source>
</evidence>
<dbReference type="PANTHER" id="PTHR13710:SF120">
    <property type="entry name" value="BIFUNCTIONAL 3'-5' EXONUCLEASE_ATP-DEPENDENT HELICASE WRN"/>
    <property type="match status" value="1"/>
</dbReference>
<dbReference type="InterPro" id="IPR036388">
    <property type="entry name" value="WH-like_DNA-bd_sf"/>
</dbReference>
<keyword evidence="3" id="KW-0378">Hydrolase</keyword>
<evidence type="ECO:0000256" key="6">
    <source>
        <dbReference type="ARBA" id="ARBA00034617"/>
    </source>
</evidence>
<dbReference type="Gene3D" id="3.40.50.300">
    <property type="entry name" value="P-loop containing nucleotide triphosphate hydrolases"/>
    <property type="match status" value="2"/>
</dbReference>
<dbReference type="AlphaFoldDB" id="A0A292Q7S0"/>
<dbReference type="GO" id="GO:0009378">
    <property type="term" value="F:four-way junction helicase activity"/>
    <property type="evidence" value="ECO:0007669"/>
    <property type="project" value="TreeGrafter"/>
</dbReference>
<dbReference type="SUPFAM" id="SSF52540">
    <property type="entry name" value="P-loop containing nucleoside triphosphate hydrolases"/>
    <property type="match status" value="1"/>
</dbReference>
<dbReference type="GO" id="GO:0005524">
    <property type="term" value="F:ATP binding"/>
    <property type="evidence" value="ECO:0007669"/>
    <property type="project" value="UniProtKB-KW"/>
</dbReference>